<evidence type="ECO:0000256" key="6">
    <source>
        <dbReference type="SAM" id="Phobius"/>
    </source>
</evidence>
<evidence type="ECO:0000256" key="1">
    <source>
        <dbReference type="ARBA" id="ARBA00004141"/>
    </source>
</evidence>
<evidence type="ECO:0000256" key="4">
    <source>
        <dbReference type="ARBA" id="ARBA00022989"/>
    </source>
</evidence>
<proteinExistence type="predicted"/>
<feature type="transmembrane region" description="Helical" evidence="6">
    <location>
        <begin position="100"/>
        <end position="119"/>
    </location>
</feature>
<evidence type="ECO:0000256" key="5">
    <source>
        <dbReference type="ARBA" id="ARBA00023136"/>
    </source>
</evidence>
<dbReference type="InterPro" id="IPR007816">
    <property type="entry name" value="ResB-like_domain"/>
</dbReference>
<sequence>MRDTWQDFIKFFTSLKLTVVLLALSIVLIFWATIAQVQLGIWGVQEQFFKTFFVLKKIPGTEIPVPVFPGGYFIGGLLLINLIAAHVYRFRFTWAKSGIQLTHAGLILLLLGELFTGLWQEDYQLRLDVGQAKNYSESFRDQELAITDKTDPDFDDVVVLPDKLLAHRGAVQHSTLPFRIVIRDYFPNAVPQSRDQVPANAGLPQATMGFGRDFTVIPLPLSYRQDQSNLAAALVELIGPGGSLGTWLLSAHPFVRPQPFEYDGRHFELSLRFARNYKPFSLTLLELRHDVYPGTDIPKNFSSRVRLSQPDAHADREVLIYMNNPLRYGGLTFYQYQMDSASGYSVLQVVRNPSWMLPYVSCILMMLGLLIQFGISLFRFTGKRRAAVGAANTATATPAATAA</sequence>
<keyword evidence="4 6" id="KW-1133">Transmembrane helix</keyword>
<feature type="domain" description="ResB-like" evidence="7">
    <location>
        <begin position="275"/>
        <end position="338"/>
    </location>
</feature>
<evidence type="ECO:0000313" key="9">
    <source>
        <dbReference type="Proteomes" id="UP000070058"/>
    </source>
</evidence>
<dbReference type="AlphaFoldDB" id="A0A139SPY9"/>
<keyword evidence="9" id="KW-1185">Reference proteome</keyword>
<keyword evidence="2 6" id="KW-0812">Transmembrane</keyword>
<comment type="subcellular location">
    <subcellularLocation>
        <location evidence="1">Membrane</location>
        <topology evidence="1">Multi-pass membrane protein</topology>
    </subcellularLocation>
</comment>
<evidence type="ECO:0000313" key="8">
    <source>
        <dbReference type="EMBL" id="KXU36659.1"/>
    </source>
</evidence>
<evidence type="ECO:0000256" key="2">
    <source>
        <dbReference type="ARBA" id="ARBA00022692"/>
    </source>
</evidence>
<keyword evidence="3" id="KW-0201">Cytochrome c-type biogenesis</keyword>
<name>A0A139SPY9_9BACT</name>
<feature type="transmembrane region" description="Helical" evidence="6">
    <location>
        <begin position="355"/>
        <end position="375"/>
    </location>
</feature>
<evidence type="ECO:0000256" key="3">
    <source>
        <dbReference type="ARBA" id="ARBA00022748"/>
    </source>
</evidence>
<evidence type="ECO:0000259" key="7">
    <source>
        <dbReference type="Pfam" id="PF05140"/>
    </source>
</evidence>
<keyword evidence="5 6" id="KW-0472">Membrane</keyword>
<dbReference type="Pfam" id="PF05140">
    <property type="entry name" value="ResB"/>
    <property type="match status" value="1"/>
</dbReference>
<organism evidence="8 9">
    <name type="scientific">Cephaloticoccus primus</name>
    <dbReference type="NCBI Taxonomy" id="1548207"/>
    <lineage>
        <taxon>Bacteria</taxon>
        <taxon>Pseudomonadati</taxon>
        <taxon>Verrucomicrobiota</taxon>
        <taxon>Opitutia</taxon>
        <taxon>Opitutales</taxon>
        <taxon>Opitutaceae</taxon>
        <taxon>Cephaloticoccus</taxon>
    </lineage>
</organism>
<dbReference type="EMBL" id="LSZQ01000029">
    <property type="protein sequence ID" value="KXU36659.1"/>
    <property type="molecule type" value="Genomic_DNA"/>
</dbReference>
<reference evidence="9" key="1">
    <citation type="submission" date="2016-02" db="EMBL/GenBank/DDBJ databases">
        <authorList>
            <person name="Sanders J.G."/>
            <person name="Lin J.Y."/>
            <person name="Wertz J.T."/>
            <person name="Russell J.A."/>
            <person name="Moreau C.S."/>
            <person name="Powell S."/>
        </authorList>
    </citation>
    <scope>NUCLEOTIDE SEQUENCE [LARGE SCALE GENOMIC DNA]</scope>
    <source>
        <strain evidence="9">CAG34</strain>
    </source>
</reference>
<protein>
    <submittedName>
        <fullName evidence="8">ResB protein required for cytochrome C biosynthesis</fullName>
    </submittedName>
</protein>
<dbReference type="STRING" id="1548207.AXK11_03775"/>
<dbReference type="InterPro" id="IPR023494">
    <property type="entry name" value="Cyt_c_bgen_Ccs1/CcsB/ResB"/>
</dbReference>
<dbReference type="GO" id="GO:0016020">
    <property type="term" value="C:membrane"/>
    <property type="evidence" value="ECO:0007669"/>
    <property type="project" value="UniProtKB-SubCell"/>
</dbReference>
<dbReference type="Proteomes" id="UP000070058">
    <property type="component" value="Unassembled WGS sequence"/>
</dbReference>
<feature type="transmembrane region" description="Helical" evidence="6">
    <location>
        <begin position="20"/>
        <end position="43"/>
    </location>
</feature>
<dbReference type="OrthoDB" id="9770923at2"/>
<dbReference type="PANTHER" id="PTHR31566">
    <property type="entry name" value="CYTOCHROME C BIOGENESIS PROTEIN CCS1, CHLOROPLASTIC"/>
    <property type="match status" value="1"/>
</dbReference>
<dbReference type="GO" id="GO:0017004">
    <property type="term" value="P:cytochrome complex assembly"/>
    <property type="evidence" value="ECO:0007669"/>
    <property type="project" value="UniProtKB-KW"/>
</dbReference>
<comment type="caution">
    <text evidence="8">The sequence shown here is derived from an EMBL/GenBank/DDBJ whole genome shotgun (WGS) entry which is preliminary data.</text>
</comment>
<accession>A0A139SPY9</accession>
<gene>
    <name evidence="8" type="ORF">AXK11_03775</name>
</gene>
<feature type="transmembrane region" description="Helical" evidence="6">
    <location>
        <begin position="63"/>
        <end position="88"/>
    </location>
</feature>
<dbReference type="RefSeq" id="WP_068629382.1">
    <property type="nucleotide sequence ID" value="NZ_LSZQ01000029.1"/>
</dbReference>